<evidence type="ECO:0000259" key="1">
    <source>
        <dbReference type="Pfam" id="PF13966"/>
    </source>
</evidence>
<dbReference type="InterPro" id="IPR026960">
    <property type="entry name" value="RVT-Znf"/>
</dbReference>
<feature type="domain" description="Reverse transcriptase zinc-binding" evidence="1">
    <location>
        <begin position="100"/>
        <end position="141"/>
    </location>
</feature>
<proteinExistence type="predicted"/>
<dbReference type="EMBL" id="JAUHHV010000001">
    <property type="protein sequence ID" value="KAK1441318.1"/>
    <property type="molecule type" value="Genomic_DNA"/>
</dbReference>
<organism evidence="2 3">
    <name type="scientific">Tagetes erecta</name>
    <name type="common">African marigold</name>
    <dbReference type="NCBI Taxonomy" id="13708"/>
    <lineage>
        <taxon>Eukaryota</taxon>
        <taxon>Viridiplantae</taxon>
        <taxon>Streptophyta</taxon>
        <taxon>Embryophyta</taxon>
        <taxon>Tracheophyta</taxon>
        <taxon>Spermatophyta</taxon>
        <taxon>Magnoliopsida</taxon>
        <taxon>eudicotyledons</taxon>
        <taxon>Gunneridae</taxon>
        <taxon>Pentapetalae</taxon>
        <taxon>asterids</taxon>
        <taxon>campanulids</taxon>
        <taxon>Asterales</taxon>
        <taxon>Asteraceae</taxon>
        <taxon>Asteroideae</taxon>
        <taxon>Heliantheae alliance</taxon>
        <taxon>Tageteae</taxon>
        <taxon>Tagetes</taxon>
    </lineage>
</organism>
<sequence>MRPYFKRKFWVQLGDGKDTNIWFDCWADQSPLSDFISKRAIRDANMSLNDSVDKVYVDSALTWPNELVDQFPSLSSISIPFRTDGEDKLCWREGSKLIPYSSSNAWEHIRHKVENVEWAECVWFPQCIPKHAFNMWLICQGEE</sequence>
<accession>A0AAD8PBW8</accession>
<dbReference type="Pfam" id="PF13966">
    <property type="entry name" value="zf-RVT"/>
    <property type="match status" value="1"/>
</dbReference>
<reference evidence="2" key="1">
    <citation type="journal article" date="2023" name="bioRxiv">
        <title>Improved chromosome-level genome assembly for marigold (Tagetes erecta).</title>
        <authorList>
            <person name="Jiang F."/>
            <person name="Yuan L."/>
            <person name="Wang S."/>
            <person name="Wang H."/>
            <person name="Xu D."/>
            <person name="Wang A."/>
            <person name="Fan W."/>
        </authorList>
    </citation>
    <scope>NUCLEOTIDE SEQUENCE</scope>
    <source>
        <strain evidence="2">WSJ</strain>
        <tissue evidence="2">Leaf</tissue>
    </source>
</reference>
<dbReference type="Proteomes" id="UP001229421">
    <property type="component" value="Unassembled WGS sequence"/>
</dbReference>
<keyword evidence="3" id="KW-1185">Reference proteome</keyword>
<evidence type="ECO:0000313" key="2">
    <source>
        <dbReference type="EMBL" id="KAK1441318.1"/>
    </source>
</evidence>
<evidence type="ECO:0000313" key="3">
    <source>
        <dbReference type="Proteomes" id="UP001229421"/>
    </source>
</evidence>
<comment type="caution">
    <text evidence="2">The sequence shown here is derived from an EMBL/GenBank/DDBJ whole genome shotgun (WGS) entry which is preliminary data.</text>
</comment>
<protein>
    <recommendedName>
        <fullName evidence="1">Reverse transcriptase zinc-binding domain-containing protein</fullName>
    </recommendedName>
</protein>
<dbReference type="AlphaFoldDB" id="A0AAD8PBW8"/>
<name>A0AAD8PBW8_TARER</name>
<gene>
    <name evidence="2" type="ORF">QVD17_07165</name>
</gene>